<comment type="caution">
    <text evidence="2">The sequence shown here is derived from an EMBL/GenBank/DDBJ whole genome shotgun (WGS) entry which is preliminary data.</text>
</comment>
<gene>
    <name evidence="2" type="ORF">SKAU_G00345480</name>
</gene>
<protein>
    <submittedName>
        <fullName evidence="2">Uncharacterized protein</fullName>
    </submittedName>
</protein>
<feature type="compositionally biased region" description="Polar residues" evidence="1">
    <location>
        <begin position="39"/>
        <end position="66"/>
    </location>
</feature>
<dbReference type="AlphaFoldDB" id="A0A9Q1IGP6"/>
<accession>A0A9Q1IGP6</accession>
<feature type="region of interest" description="Disordered" evidence="1">
    <location>
        <begin position="1"/>
        <end position="66"/>
    </location>
</feature>
<keyword evidence="3" id="KW-1185">Reference proteome</keyword>
<dbReference type="EMBL" id="JAINUF010000016">
    <property type="protein sequence ID" value="KAJ8339915.1"/>
    <property type="molecule type" value="Genomic_DNA"/>
</dbReference>
<name>A0A9Q1IGP6_SYNKA</name>
<evidence type="ECO:0000256" key="1">
    <source>
        <dbReference type="SAM" id="MobiDB-lite"/>
    </source>
</evidence>
<evidence type="ECO:0000313" key="3">
    <source>
        <dbReference type="Proteomes" id="UP001152622"/>
    </source>
</evidence>
<reference evidence="2" key="1">
    <citation type="journal article" date="2023" name="Science">
        <title>Genome structures resolve the early diversification of teleost fishes.</title>
        <authorList>
            <person name="Parey E."/>
            <person name="Louis A."/>
            <person name="Montfort J."/>
            <person name="Bouchez O."/>
            <person name="Roques C."/>
            <person name="Iampietro C."/>
            <person name="Lluch J."/>
            <person name="Castinel A."/>
            <person name="Donnadieu C."/>
            <person name="Desvignes T."/>
            <person name="Floi Bucao C."/>
            <person name="Jouanno E."/>
            <person name="Wen M."/>
            <person name="Mejri S."/>
            <person name="Dirks R."/>
            <person name="Jansen H."/>
            <person name="Henkel C."/>
            <person name="Chen W.J."/>
            <person name="Zahm M."/>
            <person name="Cabau C."/>
            <person name="Klopp C."/>
            <person name="Thompson A.W."/>
            <person name="Robinson-Rechavi M."/>
            <person name="Braasch I."/>
            <person name="Lecointre G."/>
            <person name="Bobe J."/>
            <person name="Postlethwait J.H."/>
            <person name="Berthelot C."/>
            <person name="Roest Crollius H."/>
            <person name="Guiguen Y."/>
        </authorList>
    </citation>
    <scope>NUCLEOTIDE SEQUENCE</scope>
    <source>
        <strain evidence="2">WJC10195</strain>
    </source>
</reference>
<dbReference type="Proteomes" id="UP001152622">
    <property type="component" value="Chromosome 16"/>
</dbReference>
<sequence>MPMLGLASFSNATGHSAQELSQRRDVDCWRKATRPPPITSDSSLTPSTDMQEVPLDQSTSLWRGES</sequence>
<evidence type="ECO:0000313" key="2">
    <source>
        <dbReference type="EMBL" id="KAJ8339915.1"/>
    </source>
</evidence>
<organism evidence="2 3">
    <name type="scientific">Synaphobranchus kaupii</name>
    <name type="common">Kaup's arrowtooth eel</name>
    <dbReference type="NCBI Taxonomy" id="118154"/>
    <lineage>
        <taxon>Eukaryota</taxon>
        <taxon>Metazoa</taxon>
        <taxon>Chordata</taxon>
        <taxon>Craniata</taxon>
        <taxon>Vertebrata</taxon>
        <taxon>Euteleostomi</taxon>
        <taxon>Actinopterygii</taxon>
        <taxon>Neopterygii</taxon>
        <taxon>Teleostei</taxon>
        <taxon>Anguilliformes</taxon>
        <taxon>Synaphobranchidae</taxon>
        <taxon>Synaphobranchus</taxon>
    </lineage>
</organism>
<proteinExistence type="predicted"/>
<feature type="compositionally biased region" description="Basic and acidic residues" evidence="1">
    <location>
        <begin position="21"/>
        <end position="30"/>
    </location>
</feature>
<feature type="compositionally biased region" description="Polar residues" evidence="1">
    <location>
        <begin position="8"/>
        <end position="20"/>
    </location>
</feature>